<dbReference type="EMBL" id="JANPWB010000002">
    <property type="protein sequence ID" value="KAJ1210907.1"/>
    <property type="molecule type" value="Genomic_DNA"/>
</dbReference>
<feature type="compositionally biased region" description="Basic residues" evidence="1">
    <location>
        <begin position="49"/>
        <end position="62"/>
    </location>
</feature>
<evidence type="ECO:0000313" key="2">
    <source>
        <dbReference type="EMBL" id="KAJ1210907.1"/>
    </source>
</evidence>
<keyword evidence="3" id="KW-1185">Reference proteome</keyword>
<dbReference type="AlphaFoldDB" id="A0AAV7WA94"/>
<feature type="region of interest" description="Disordered" evidence="1">
    <location>
        <begin position="30"/>
        <end position="118"/>
    </location>
</feature>
<proteinExistence type="predicted"/>
<evidence type="ECO:0000256" key="1">
    <source>
        <dbReference type="SAM" id="MobiDB-lite"/>
    </source>
</evidence>
<dbReference type="Proteomes" id="UP001066276">
    <property type="component" value="Chromosome 1_2"/>
</dbReference>
<comment type="caution">
    <text evidence="2">The sequence shown here is derived from an EMBL/GenBank/DDBJ whole genome shotgun (WGS) entry which is preliminary data.</text>
</comment>
<protein>
    <submittedName>
        <fullName evidence="2">Uncharacterized protein</fullName>
    </submittedName>
</protein>
<accession>A0AAV7WA94</accession>
<name>A0AAV7WA94_PLEWA</name>
<organism evidence="2 3">
    <name type="scientific">Pleurodeles waltl</name>
    <name type="common">Iberian ribbed newt</name>
    <dbReference type="NCBI Taxonomy" id="8319"/>
    <lineage>
        <taxon>Eukaryota</taxon>
        <taxon>Metazoa</taxon>
        <taxon>Chordata</taxon>
        <taxon>Craniata</taxon>
        <taxon>Vertebrata</taxon>
        <taxon>Euteleostomi</taxon>
        <taxon>Amphibia</taxon>
        <taxon>Batrachia</taxon>
        <taxon>Caudata</taxon>
        <taxon>Salamandroidea</taxon>
        <taxon>Salamandridae</taxon>
        <taxon>Pleurodelinae</taxon>
        <taxon>Pleurodeles</taxon>
    </lineage>
</organism>
<reference evidence="2" key="1">
    <citation type="journal article" date="2022" name="bioRxiv">
        <title>Sequencing and chromosome-scale assembly of the giantPleurodeles waltlgenome.</title>
        <authorList>
            <person name="Brown T."/>
            <person name="Elewa A."/>
            <person name="Iarovenko S."/>
            <person name="Subramanian E."/>
            <person name="Araus A.J."/>
            <person name="Petzold A."/>
            <person name="Susuki M."/>
            <person name="Suzuki K.-i.T."/>
            <person name="Hayashi T."/>
            <person name="Toyoda A."/>
            <person name="Oliveira C."/>
            <person name="Osipova E."/>
            <person name="Leigh N.D."/>
            <person name="Simon A."/>
            <person name="Yun M.H."/>
        </authorList>
    </citation>
    <scope>NUCLEOTIDE SEQUENCE</scope>
    <source>
        <strain evidence="2">20211129_DDA</strain>
        <tissue evidence="2">Liver</tissue>
    </source>
</reference>
<evidence type="ECO:0000313" key="3">
    <source>
        <dbReference type="Proteomes" id="UP001066276"/>
    </source>
</evidence>
<sequence>MCVAGTPIPAACRLAAAFFEARGPLATAAPASLATPGNKQCLSPPARPRAQRRERATRRGTLRLRFTNRPLGANDGRRGEQGTLREAAGRRSRECWPYASQPPKAHRFLRPPQKQLNV</sequence>
<gene>
    <name evidence="2" type="ORF">NDU88_006269</name>
</gene>